<evidence type="ECO:0000313" key="4">
    <source>
        <dbReference type="Proteomes" id="UP000034406"/>
    </source>
</evidence>
<protein>
    <submittedName>
        <fullName evidence="3">Uncharacterized protein</fullName>
    </submittedName>
</protein>
<gene>
    <name evidence="3" type="ORF">US90_C0004G0006</name>
</gene>
<evidence type="ECO:0000313" key="3">
    <source>
        <dbReference type="EMBL" id="KKQ71054.1"/>
    </source>
</evidence>
<dbReference type="EMBL" id="LBUT01000004">
    <property type="protein sequence ID" value="KKQ71054.1"/>
    <property type="molecule type" value="Genomic_DNA"/>
</dbReference>
<reference evidence="3 4" key="1">
    <citation type="journal article" date="2015" name="Nature">
        <title>rRNA introns, odd ribosomes, and small enigmatic genomes across a large radiation of phyla.</title>
        <authorList>
            <person name="Brown C.T."/>
            <person name="Hug L.A."/>
            <person name="Thomas B.C."/>
            <person name="Sharon I."/>
            <person name="Castelle C.J."/>
            <person name="Singh A."/>
            <person name="Wilkins M.J."/>
            <person name="Williams K.H."/>
            <person name="Banfield J.F."/>
        </authorList>
    </citation>
    <scope>NUCLEOTIDE SEQUENCE [LARGE SCALE GENOMIC DNA]</scope>
</reference>
<keyword evidence="1" id="KW-0175">Coiled coil</keyword>
<evidence type="ECO:0000256" key="1">
    <source>
        <dbReference type="SAM" id="Coils"/>
    </source>
</evidence>
<comment type="caution">
    <text evidence="3">The sequence shown here is derived from an EMBL/GenBank/DDBJ whole genome shotgun (WGS) entry which is preliminary data.</text>
</comment>
<keyword evidence="2" id="KW-0812">Transmembrane</keyword>
<dbReference type="Proteomes" id="UP000034406">
    <property type="component" value="Unassembled WGS sequence"/>
</dbReference>
<keyword evidence="2" id="KW-1133">Transmembrane helix</keyword>
<dbReference type="STRING" id="1618490.US90_C0004G0006"/>
<sequence>MGNFKKIYEWGKQELPYLLGIVLFFFIVIGLVALIIFIVPKYNENSAKQTTDLLQILLSWPTLGVLGFFVFMRKFHNSIEIFLENHKPKVPGTDERQQEPKVENVKIDGKNKELPVDNPEQMAKVDELKKLLDKNKQEKAQTEEQLMAQQALLEIYEFSYLALFFVDTTKRVLKWFFDLKDKSIITYDSYNIAWQSFIIDPGQRATVFNVLQQNGMINGVTGGAFSITDKGEKLLRFIGFVK</sequence>
<accession>A0A0G0MBA8</accession>
<keyword evidence="2" id="KW-0472">Membrane</keyword>
<proteinExistence type="predicted"/>
<feature type="transmembrane region" description="Helical" evidence="2">
    <location>
        <begin position="53"/>
        <end position="72"/>
    </location>
</feature>
<feature type="coiled-coil region" evidence="1">
    <location>
        <begin position="125"/>
        <end position="152"/>
    </location>
</feature>
<dbReference type="AlphaFoldDB" id="A0A0G0MBA8"/>
<evidence type="ECO:0000256" key="2">
    <source>
        <dbReference type="SAM" id="Phobius"/>
    </source>
</evidence>
<name>A0A0G0MBA8_9BACT</name>
<feature type="transmembrane region" description="Helical" evidence="2">
    <location>
        <begin position="15"/>
        <end position="38"/>
    </location>
</feature>
<organism evidence="3 4">
    <name type="scientific">Candidatus Shapirobacteria bacterium GW2011_GWE2_38_30</name>
    <dbReference type="NCBI Taxonomy" id="1618490"/>
    <lineage>
        <taxon>Bacteria</taxon>
        <taxon>Candidatus Shapironibacteriota</taxon>
    </lineage>
</organism>